<keyword evidence="2" id="KW-1185">Reference proteome</keyword>
<protein>
    <submittedName>
        <fullName evidence="1">Uncharacterized protein</fullName>
    </submittedName>
</protein>
<evidence type="ECO:0000313" key="1">
    <source>
        <dbReference type="EnsemblProtists" id="HpaP806233"/>
    </source>
</evidence>
<sequence>MKDLQLAREQLEKYFYDRDKQQAYLPRLLVPFIGNSLPHLLLLGASNYLNICKVWGIFKFEFNYIHLKP</sequence>
<accession>M4BIK7</accession>
<reference evidence="2" key="1">
    <citation type="journal article" date="2010" name="Science">
        <title>Signatures of adaptation to obligate biotrophy in the Hyaloperonospora arabidopsidis genome.</title>
        <authorList>
            <person name="Baxter L."/>
            <person name="Tripathy S."/>
            <person name="Ishaque N."/>
            <person name="Boot N."/>
            <person name="Cabral A."/>
            <person name="Kemen E."/>
            <person name="Thines M."/>
            <person name="Ah-Fong A."/>
            <person name="Anderson R."/>
            <person name="Badejoko W."/>
            <person name="Bittner-Eddy P."/>
            <person name="Boore J.L."/>
            <person name="Chibucos M.C."/>
            <person name="Coates M."/>
            <person name="Dehal P."/>
            <person name="Delehaunty K."/>
            <person name="Dong S."/>
            <person name="Downton P."/>
            <person name="Dumas B."/>
            <person name="Fabro G."/>
            <person name="Fronick C."/>
            <person name="Fuerstenberg S.I."/>
            <person name="Fulton L."/>
            <person name="Gaulin E."/>
            <person name="Govers F."/>
            <person name="Hughes L."/>
            <person name="Humphray S."/>
            <person name="Jiang R.H."/>
            <person name="Judelson H."/>
            <person name="Kamoun S."/>
            <person name="Kyung K."/>
            <person name="Meijer H."/>
            <person name="Minx P."/>
            <person name="Morris P."/>
            <person name="Nelson J."/>
            <person name="Phuntumart V."/>
            <person name="Qutob D."/>
            <person name="Rehmany A."/>
            <person name="Rougon-Cardoso A."/>
            <person name="Ryden P."/>
            <person name="Torto-Alalibo T."/>
            <person name="Studholme D."/>
            <person name="Wang Y."/>
            <person name="Win J."/>
            <person name="Wood J."/>
            <person name="Clifton S.W."/>
            <person name="Rogers J."/>
            <person name="Van den Ackerveken G."/>
            <person name="Jones J.D."/>
            <person name="McDowell J.M."/>
            <person name="Beynon J."/>
            <person name="Tyler B.M."/>
        </authorList>
    </citation>
    <scope>NUCLEOTIDE SEQUENCE [LARGE SCALE GENOMIC DNA]</scope>
    <source>
        <strain evidence="2">Emoy2</strain>
    </source>
</reference>
<dbReference type="EnsemblProtists" id="HpaT806233">
    <property type="protein sequence ID" value="HpaP806233"/>
    <property type="gene ID" value="HpaG806233"/>
</dbReference>
<dbReference type="VEuPathDB" id="FungiDB:HpaG806233"/>
<proteinExistence type="predicted"/>
<dbReference type="InParanoid" id="M4BIK7"/>
<dbReference type="EMBL" id="JH598294">
    <property type="status" value="NOT_ANNOTATED_CDS"/>
    <property type="molecule type" value="Genomic_DNA"/>
</dbReference>
<evidence type="ECO:0000313" key="2">
    <source>
        <dbReference type="Proteomes" id="UP000011713"/>
    </source>
</evidence>
<dbReference type="HOGENOM" id="CLU_2781317_0_0_1"/>
<organism evidence="1 2">
    <name type="scientific">Hyaloperonospora arabidopsidis (strain Emoy2)</name>
    <name type="common">Downy mildew agent</name>
    <name type="synonym">Peronospora arabidopsidis</name>
    <dbReference type="NCBI Taxonomy" id="559515"/>
    <lineage>
        <taxon>Eukaryota</taxon>
        <taxon>Sar</taxon>
        <taxon>Stramenopiles</taxon>
        <taxon>Oomycota</taxon>
        <taxon>Peronosporomycetes</taxon>
        <taxon>Peronosporales</taxon>
        <taxon>Peronosporaceae</taxon>
        <taxon>Hyaloperonospora</taxon>
    </lineage>
</organism>
<name>M4BIK7_HYAAE</name>
<dbReference type="AlphaFoldDB" id="M4BIK7"/>
<reference evidence="1" key="2">
    <citation type="submission" date="2015-06" db="UniProtKB">
        <authorList>
            <consortium name="EnsemblProtists"/>
        </authorList>
    </citation>
    <scope>IDENTIFICATION</scope>
    <source>
        <strain evidence="1">Emoy2</strain>
    </source>
</reference>
<dbReference type="Proteomes" id="UP000011713">
    <property type="component" value="Unassembled WGS sequence"/>
</dbReference>